<evidence type="ECO:0000313" key="2">
    <source>
        <dbReference type="EMBL" id="GMG40383.1"/>
    </source>
</evidence>
<accession>A0A9W6Z2N9</accession>
<dbReference type="EMBL" id="BSXU01003741">
    <property type="protein sequence ID" value="GMG40383.1"/>
    <property type="molecule type" value="Genomic_DNA"/>
</dbReference>
<dbReference type="AlphaFoldDB" id="A0A9W6Z2N9"/>
<feature type="compositionally biased region" description="Polar residues" evidence="1">
    <location>
        <begin position="19"/>
        <end position="28"/>
    </location>
</feature>
<feature type="region of interest" description="Disordered" evidence="1">
    <location>
        <begin position="1"/>
        <end position="28"/>
    </location>
</feature>
<gene>
    <name evidence="2" type="ORF">Amon01_000614900</name>
</gene>
<feature type="compositionally biased region" description="Low complexity" evidence="1">
    <location>
        <begin position="269"/>
        <end position="302"/>
    </location>
</feature>
<evidence type="ECO:0000256" key="1">
    <source>
        <dbReference type="SAM" id="MobiDB-lite"/>
    </source>
</evidence>
<dbReference type="Proteomes" id="UP001165063">
    <property type="component" value="Unassembled WGS sequence"/>
</dbReference>
<sequence length="355" mass="38134">MQAISSTTFSTPVEPGCTLSPTAQKDVGSASNASCCVTEDKIGCLLDYEQDDDSDIVSITATDSTDEFYACSTAEANMFFSKLVEECDSNLISVSGSDPIEPSVSGSNARDELDSASPDIINANITEPQGSTNQCLEVVIDSLSEEDNENESEFQGICCPVSPPVSFYTESDEPRTSCPSSMSSIVVPVPMPAVISVPSDKSLTENLQQSFSYLDFCPAVSETKPVRRRNQLWIPICHWFYGKGDARTSTPADKYSEEPSITASHDSDSTTLADSTLTSSDSDSVSVSGDISDSCSHSTASSSTLLSTDYAPKLASTNDCELLCKQAYGKCQADKLRQRVSRGWKAMKSSWTLHK</sequence>
<feature type="region of interest" description="Disordered" evidence="1">
    <location>
        <begin position="248"/>
        <end position="302"/>
    </location>
</feature>
<feature type="compositionally biased region" description="Polar residues" evidence="1">
    <location>
        <begin position="1"/>
        <end position="11"/>
    </location>
</feature>
<reference evidence="2" key="1">
    <citation type="submission" date="2023-04" db="EMBL/GenBank/DDBJ databases">
        <title>Ambrosiozyma monospora NBRC 1965.</title>
        <authorList>
            <person name="Ichikawa N."/>
            <person name="Sato H."/>
            <person name="Tonouchi N."/>
        </authorList>
    </citation>
    <scope>NUCLEOTIDE SEQUENCE</scope>
    <source>
        <strain evidence="2">NBRC 1965</strain>
    </source>
</reference>
<proteinExistence type="predicted"/>
<comment type="caution">
    <text evidence="2">The sequence shown here is derived from an EMBL/GenBank/DDBJ whole genome shotgun (WGS) entry which is preliminary data.</text>
</comment>
<keyword evidence="3" id="KW-1185">Reference proteome</keyword>
<organism evidence="2 3">
    <name type="scientific">Ambrosiozyma monospora</name>
    <name type="common">Yeast</name>
    <name type="synonym">Endomycopsis monosporus</name>
    <dbReference type="NCBI Taxonomy" id="43982"/>
    <lineage>
        <taxon>Eukaryota</taxon>
        <taxon>Fungi</taxon>
        <taxon>Dikarya</taxon>
        <taxon>Ascomycota</taxon>
        <taxon>Saccharomycotina</taxon>
        <taxon>Pichiomycetes</taxon>
        <taxon>Pichiales</taxon>
        <taxon>Pichiaceae</taxon>
        <taxon>Ambrosiozyma</taxon>
    </lineage>
</organism>
<name>A0A9W6Z2N9_AMBMO</name>
<evidence type="ECO:0000313" key="3">
    <source>
        <dbReference type="Proteomes" id="UP001165063"/>
    </source>
</evidence>
<protein>
    <submittedName>
        <fullName evidence="2">Unnamed protein product</fullName>
    </submittedName>
</protein>